<evidence type="ECO:0000313" key="1">
    <source>
        <dbReference type="EMBL" id="SFW63526.1"/>
    </source>
</evidence>
<dbReference type="RefSeq" id="WP_072361856.1">
    <property type="nucleotide sequence ID" value="NZ_CP139972.1"/>
</dbReference>
<dbReference type="PROSITE" id="PS51257">
    <property type="entry name" value="PROKAR_LIPOPROTEIN"/>
    <property type="match status" value="1"/>
</dbReference>
<reference evidence="1 3" key="1">
    <citation type="submission" date="2016-11" db="EMBL/GenBank/DDBJ databases">
        <authorList>
            <person name="Jaros S."/>
            <person name="Januszkiewicz K."/>
            <person name="Wedrychowicz H."/>
        </authorList>
    </citation>
    <scope>NUCLEOTIDE SEQUENCE [LARGE SCALE GENOMIC DNA]</scope>
    <source>
        <strain evidence="1 3">DSM 784</strain>
    </source>
</reference>
<dbReference type="EMBL" id="FPIZ01000009">
    <property type="protein sequence ID" value="SFW63526.1"/>
    <property type="molecule type" value="Genomic_DNA"/>
</dbReference>
<dbReference type="Proteomes" id="UP001326715">
    <property type="component" value="Chromosome"/>
</dbReference>
<dbReference type="AlphaFoldDB" id="A0A1K1QW39"/>
<dbReference type="Proteomes" id="UP000183788">
    <property type="component" value="Unassembled WGS sequence"/>
</dbReference>
<dbReference type="OrthoDB" id="675420at2"/>
<dbReference type="EMBL" id="CP140154">
    <property type="protein sequence ID" value="WQG92478.1"/>
    <property type="molecule type" value="Genomic_DNA"/>
</dbReference>
<organism evidence="1 3">
    <name type="scientific">Chitinophaga sancti</name>
    <dbReference type="NCBI Taxonomy" id="1004"/>
    <lineage>
        <taxon>Bacteria</taxon>
        <taxon>Pseudomonadati</taxon>
        <taxon>Bacteroidota</taxon>
        <taxon>Chitinophagia</taxon>
        <taxon>Chitinophagales</taxon>
        <taxon>Chitinophagaceae</taxon>
        <taxon>Chitinophaga</taxon>
    </lineage>
</organism>
<protein>
    <recommendedName>
        <fullName evidence="5">DUF4625 domain-containing protein</fullName>
    </recommendedName>
</protein>
<reference evidence="2 4" key="2">
    <citation type="submission" date="2023-11" db="EMBL/GenBank/DDBJ databases">
        <title>MicrobeMod: A computational toolkit for identifying prokaryotic methylation and restriction-modification with nanopore sequencing.</title>
        <authorList>
            <person name="Crits-Christoph A."/>
            <person name="Kang S.C."/>
            <person name="Lee H."/>
            <person name="Ostrov N."/>
        </authorList>
    </citation>
    <scope>NUCLEOTIDE SEQUENCE [LARGE SCALE GENOMIC DNA]</scope>
    <source>
        <strain evidence="2 4">ATCC 23090</strain>
    </source>
</reference>
<keyword evidence="4" id="KW-1185">Reference proteome</keyword>
<evidence type="ECO:0008006" key="5">
    <source>
        <dbReference type="Google" id="ProtNLM"/>
    </source>
</evidence>
<gene>
    <name evidence="1" type="ORF">SAMN05661012_03089</name>
    <name evidence="2" type="ORF">SR876_13260</name>
</gene>
<evidence type="ECO:0000313" key="2">
    <source>
        <dbReference type="EMBL" id="WQG92478.1"/>
    </source>
</evidence>
<accession>A0A1K1QW39</accession>
<name>A0A1K1QW39_9BACT</name>
<evidence type="ECO:0000313" key="4">
    <source>
        <dbReference type="Proteomes" id="UP001326715"/>
    </source>
</evidence>
<sequence length="148" mass="16202">MKKIAFLSLFSLLAIGACKKDSIGTKPVITFKSYSSSPVSADAGMDITFNVTDGDGDIENTFNFAAIYDVKPLDTPFTSRPMPKLDAHKGTKLTAEVVLHLINTDFPQIADNPIKKDSVHYLVFIQDDAGNYSDTIVTPKLQVVYPQN</sequence>
<dbReference type="STRING" id="1004.SAMN05661012_03089"/>
<evidence type="ECO:0000313" key="3">
    <source>
        <dbReference type="Proteomes" id="UP000183788"/>
    </source>
</evidence>
<proteinExistence type="predicted"/>